<dbReference type="GO" id="GO:0008239">
    <property type="term" value="F:dipeptidyl-peptidase activity"/>
    <property type="evidence" value="ECO:0007669"/>
    <property type="project" value="TreeGrafter"/>
</dbReference>
<evidence type="ECO:0000259" key="6">
    <source>
        <dbReference type="Pfam" id="PF00326"/>
    </source>
</evidence>
<name>A0A8B9RD37_ASTMX</name>
<keyword evidence="4" id="KW-0378">Hydrolase</keyword>
<evidence type="ECO:0000313" key="9">
    <source>
        <dbReference type="Proteomes" id="UP000694621"/>
    </source>
</evidence>
<dbReference type="InterPro" id="IPR002471">
    <property type="entry name" value="Pept_S9_AS"/>
</dbReference>
<dbReference type="Proteomes" id="UP000694621">
    <property type="component" value="Unplaced"/>
</dbReference>
<feature type="domain" description="Dipeptidylpeptidase IV N-terminal" evidence="7">
    <location>
        <begin position="124"/>
        <end position="302"/>
    </location>
</feature>
<dbReference type="SUPFAM" id="SSF53474">
    <property type="entry name" value="alpha/beta-Hydrolases"/>
    <property type="match status" value="1"/>
</dbReference>
<feature type="domain" description="Peptidase S9 prolyl oligopeptidase catalytic" evidence="6">
    <location>
        <begin position="460"/>
        <end position="660"/>
    </location>
</feature>
<dbReference type="PROSITE" id="PS00708">
    <property type="entry name" value="PRO_ENDOPEP_SER"/>
    <property type="match status" value="1"/>
</dbReference>
<dbReference type="SUPFAM" id="SSF82171">
    <property type="entry name" value="DPP6 N-terminal domain-like"/>
    <property type="match status" value="1"/>
</dbReference>
<evidence type="ECO:0000256" key="4">
    <source>
        <dbReference type="ARBA" id="ARBA00022801"/>
    </source>
</evidence>
<dbReference type="InterPro" id="IPR050278">
    <property type="entry name" value="Serine_Prot_S9B/DPPIV"/>
</dbReference>
<keyword evidence="3" id="KW-0645">Protease</keyword>
<evidence type="ECO:0000256" key="1">
    <source>
        <dbReference type="ARBA" id="ARBA00004341"/>
    </source>
</evidence>
<dbReference type="Pfam" id="PF00930">
    <property type="entry name" value="DPPIV_N"/>
    <property type="match status" value="2"/>
</dbReference>
<dbReference type="PANTHER" id="PTHR11731:SF204">
    <property type="entry name" value="DIPEPTIDYL PEPTIDASE 4"/>
    <property type="match status" value="1"/>
</dbReference>
<dbReference type="InterPro" id="IPR002469">
    <property type="entry name" value="Peptidase_S9B_N"/>
</dbReference>
<protein>
    <submittedName>
        <fullName evidence="8">Dipeptidyl peptidase 4</fullName>
    </submittedName>
</protein>
<dbReference type="Ensembl" id="ENSAMXT00005037164.1">
    <property type="protein sequence ID" value="ENSAMXP00005034034.1"/>
    <property type="gene ID" value="ENSAMXG00005015689.1"/>
</dbReference>
<dbReference type="PANTHER" id="PTHR11731">
    <property type="entry name" value="PROTEASE FAMILY S9B,C DIPEPTIDYL-PEPTIDASE IV-RELATED"/>
    <property type="match status" value="1"/>
</dbReference>
<sequence>TAKELALWLAANADPAVLARVSNASDLFFHYYRTGFAIKNIRYSLTDNEYLHKSKDGNVYLHNVETMTNSLYLSNSTFAQVDATDYIVSADRKFVCFESNYSKLAFSFYYDFYYCCLPFSLLQAYVWDYNIFLKMNATAEPIQVTRDGKVNQILNGVPDWAYEEEVFVSNEGMWWSPTAKYLAYVQINDTSVQAIEYSLYGNGQYPSTMIVPYPKAGSNIPQARLFIVDVAKPSIRSEVLVPKNIGAGDHFLSSVTWVTDERIAVQWLTRRQDEVLLQIYDFDGANWKENLKFEQKSKTGWVGRVSVAQLTFYYVSNEHMARPGQRNLYKISFSSGGHSAPECVTCSLYQDRCQFNSAYFSRNASYFRMDCYGPGLPLFTLMDNRGTQIQVLEDNKKLEHILTTELLMPTIKRGTLKMEGFDFWYQMMFPPNFDASKKYPLLIQVYAGPASQYVDYKFKLEWATYLCSTENVIIASFDGRGSGYQGDRIMHAIYERLGTYEVEDQISAVRKFIDMGFIDKDRIGMWGWSYGGYVTSMALGSGSGLLKCGIAVAPVSKWEFYDAVYTERYMHRPEENSDSYKNSTVTGRAKNFKSVQYLLVHGTADDNVHFQQAAQISKALVEQQVDFDAMWYTDKDHGLSGKARYHLYTHLSHFLKKCFSEKK</sequence>
<dbReference type="GlyCosmos" id="A0A8B9RD37">
    <property type="glycosylation" value="3 sites, No reported glycans"/>
</dbReference>
<evidence type="ECO:0000256" key="5">
    <source>
        <dbReference type="ARBA" id="ARBA00023180"/>
    </source>
</evidence>
<feature type="domain" description="Dipeptidylpeptidase IV N-terminal" evidence="7">
    <location>
        <begin position="306"/>
        <end position="377"/>
    </location>
</feature>
<dbReference type="AlphaFoldDB" id="A0A8B9RD37"/>
<gene>
    <name evidence="8" type="primary">fap</name>
</gene>
<dbReference type="Gene3D" id="2.140.10.30">
    <property type="entry name" value="Dipeptidylpeptidase IV, N-terminal domain"/>
    <property type="match status" value="2"/>
</dbReference>
<evidence type="ECO:0000313" key="8">
    <source>
        <dbReference type="Ensembl" id="ENSAMXP00005034034.1"/>
    </source>
</evidence>
<dbReference type="GO" id="GO:0006508">
    <property type="term" value="P:proteolysis"/>
    <property type="evidence" value="ECO:0007669"/>
    <property type="project" value="UniProtKB-KW"/>
</dbReference>
<comment type="subcellular location">
    <subcellularLocation>
        <location evidence="1">Cell projection</location>
        <location evidence="1">Invadopodium membrane</location>
        <topology evidence="1">Single-pass type II membrane protein</topology>
    </subcellularLocation>
    <subcellularLocation>
        <location evidence="2">Cell projection</location>
        <location evidence="2">Lamellipodium membrane</location>
        <topology evidence="2">Single-pass type II membrane protein</topology>
    </subcellularLocation>
</comment>
<evidence type="ECO:0000256" key="2">
    <source>
        <dbReference type="ARBA" id="ARBA00004485"/>
    </source>
</evidence>
<dbReference type="Pfam" id="PF00326">
    <property type="entry name" value="Peptidase_S9"/>
    <property type="match status" value="1"/>
</dbReference>
<dbReference type="GO" id="GO:0004252">
    <property type="term" value="F:serine-type endopeptidase activity"/>
    <property type="evidence" value="ECO:0007669"/>
    <property type="project" value="InterPro"/>
</dbReference>
<proteinExistence type="predicted"/>
<dbReference type="GO" id="GO:0031258">
    <property type="term" value="C:lamellipodium membrane"/>
    <property type="evidence" value="ECO:0007669"/>
    <property type="project" value="UniProtKB-SubCell"/>
</dbReference>
<evidence type="ECO:0000256" key="3">
    <source>
        <dbReference type="ARBA" id="ARBA00022670"/>
    </source>
</evidence>
<evidence type="ECO:0000259" key="7">
    <source>
        <dbReference type="Pfam" id="PF00930"/>
    </source>
</evidence>
<dbReference type="InterPro" id="IPR001375">
    <property type="entry name" value="Peptidase_S9_cat"/>
</dbReference>
<dbReference type="FunFam" id="3.40.50.1820:FF:000003">
    <property type="entry name" value="Dipeptidyl peptidase 4"/>
    <property type="match status" value="1"/>
</dbReference>
<reference evidence="8" key="1">
    <citation type="submission" date="2025-08" db="UniProtKB">
        <authorList>
            <consortium name="Ensembl"/>
        </authorList>
    </citation>
    <scope>IDENTIFICATION</scope>
</reference>
<keyword evidence="5" id="KW-0325">Glycoprotein</keyword>
<organism evidence="8 9">
    <name type="scientific">Astyanax mexicanus</name>
    <name type="common">Blind cave fish</name>
    <name type="synonym">Astyanax fasciatus mexicanus</name>
    <dbReference type="NCBI Taxonomy" id="7994"/>
    <lineage>
        <taxon>Eukaryota</taxon>
        <taxon>Metazoa</taxon>
        <taxon>Chordata</taxon>
        <taxon>Craniata</taxon>
        <taxon>Vertebrata</taxon>
        <taxon>Euteleostomi</taxon>
        <taxon>Actinopterygii</taxon>
        <taxon>Neopterygii</taxon>
        <taxon>Teleostei</taxon>
        <taxon>Ostariophysi</taxon>
        <taxon>Characiformes</taxon>
        <taxon>Characoidei</taxon>
        <taxon>Acestrorhamphidae</taxon>
        <taxon>Acestrorhamphinae</taxon>
        <taxon>Astyanax</taxon>
    </lineage>
</organism>
<dbReference type="Gene3D" id="3.40.50.1820">
    <property type="entry name" value="alpha/beta hydrolase"/>
    <property type="match status" value="1"/>
</dbReference>
<accession>A0A8B9RD37</accession>
<dbReference type="InterPro" id="IPR029058">
    <property type="entry name" value="AB_hydrolase_fold"/>
</dbReference>